<dbReference type="EMBL" id="UPPP01000057">
    <property type="protein sequence ID" value="VBB05609.1"/>
    <property type="molecule type" value="Genomic_DNA"/>
</dbReference>
<evidence type="ECO:0000256" key="1">
    <source>
        <dbReference type="ARBA" id="ARBA00023125"/>
    </source>
</evidence>
<feature type="domain" description="HTH cro/C1-type" evidence="2">
    <location>
        <begin position="11"/>
        <end position="65"/>
    </location>
</feature>
<dbReference type="RefSeq" id="WP_122626591.1">
    <property type="nucleotide sequence ID" value="NZ_UPPP01000057.1"/>
</dbReference>
<dbReference type="PANTHER" id="PTHR46558">
    <property type="entry name" value="TRACRIPTIONAL REGULATORY PROTEIN-RELATED-RELATED"/>
    <property type="match status" value="1"/>
</dbReference>
<dbReference type="AlphaFoldDB" id="A0A498R361"/>
<dbReference type="PROSITE" id="PS50943">
    <property type="entry name" value="HTH_CROC1"/>
    <property type="match status" value="1"/>
</dbReference>
<protein>
    <recommendedName>
        <fullName evidence="2">HTH cro/C1-type domain-containing protein</fullName>
    </recommendedName>
</protein>
<dbReference type="PANTHER" id="PTHR46558:SF11">
    <property type="entry name" value="HTH-TYPE TRANSCRIPTIONAL REGULATOR XRE"/>
    <property type="match status" value="1"/>
</dbReference>
<evidence type="ECO:0000313" key="4">
    <source>
        <dbReference type="Proteomes" id="UP000277811"/>
    </source>
</evidence>
<dbReference type="InterPro" id="IPR001387">
    <property type="entry name" value="Cro/C1-type_HTH"/>
</dbReference>
<accession>A0A498R361</accession>
<proteinExistence type="predicted"/>
<dbReference type="OrthoDB" id="1625599at2"/>
<dbReference type="SMART" id="SM00530">
    <property type="entry name" value="HTH_XRE"/>
    <property type="match status" value="1"/>
</dbReference>
<evidence type="ECO:0000313" key="3">
    <source>
        <dbReference type="EMBL" id="VBB05609.1"/>
    </source>
</evidence>
<keyword evidence="1" id="KW-0238">DNA-binding</keyword>
<dbReference type="InterPro" id="IPR010982">
    <property type="entry name" value="Lambda_DNA-bd_dom_sf"/>
</dbReference>
<dbReference type="GO" id="GO:0003677">
    <property type="term" value="F:DNA binding"/>
    <property type="evidence" value="ECO:0007669"/>
    <property type="project" value="UniProtKB-KW"/>
</dbReference>
<gene>
    <name evidence="3" type="ORF">LUCI_0819</name>
</gene>
<dbReference type="Pfam" id="PF01381">
    <property type="entry name" value="HTH_3"/>
    <property type="match status" value="1"/>
</dbReference>
<keyword evidence="4" id="KW-1185">Reference proteome</keyword>
<evidence type="ECO:0000259" key="2">
    <source>
        <dbReference type="PROSITE" id="PS50943"/>
    </source>
</evidence>
<dbReference type="Gene3D" id="1.10.260.40">
    <property type="entry name" value="lambda repressor-like DNA-binding domains"/>
    <property type="match status" value="1"/>
</dbReference>
<reference evidence="3 4" key="1">
    <citation type="submission" date="2018-06" db="EMBL/GenBank/DDBJ databases">
        <authorList>
            <person name="Strepis N."/>
        </authorList>
    </citation>
    <scope>NUCLEOTIDE SEQUENCE [LARGE SCALE GENOMIC DNA]</scope>
    <source>
        <strain evidence="3">LUCI</strain>
    </source>
</reference>
<dbReference type="CDD" id="cd00093">
    <property type="entry name" value="HTH_XRE"/>
    <property type="match status" value="1"/>
</dbReference>
<name>A0A498R361_9FIRM</name>
<organism evidence="3 4">
    <name type="scientific">Lucifera butyrica</name>
    <dbReference type="NCBI Taxonomy" id="1351585"/>
    <lineage>
        <taxon>Bacteria</taxon>
        <taxon>Bacillati</taxon>
        <taxon>Bacillota</taxon>
        <taxon>Negativicutes</taxon>
        <taxon>Veillonellales</taxon>
        <taxon>Veillonellaceae</taxon>
        <taxon>Lucifera</taxon>
    </lineage>
</organism>
<sequence length="85" mass="9868">MFNKEMFSLKLKELRLSRNLTLEQLGKELGVIKQTIGHWESGIRLPNLEMTVSIADYFNVSVDYLLGLSDTPERNKKDKTHLIDF</sequence>
<dbReference type="Proteomes" id="UP000277811">
    <property type="component" value="Unassembled WGS sequence"/>
</dbReference>
<dbReference type="SUPFAM" id="SSF47413">
    <property type="entry name" value="lambda repressor-like DNA-binding domains"/>
    <property type="match status" value="1"/>
</dbReference>